<keyword evidence="3" id="KW-1185">Reference proteome</keyword>
<evidence type="ECO:0000256" key="1">
    <source>
        <dbReference type="SAM" id="SignalP"/>
    </source>
</evidence>
<keyword evidence="1" id="KW-0732">Signal</keyword>
<feature type="signal peptide" evidence="1">
    <location>
        <begin position="1"/>
        <end position="21"/>
    </location>
</feature>
<evidence type="ECO:0000313" key="3">
    <source>
        <dbReference type="Proteomes" id="UP000612055"/>
    </source>
</evidence>
<evidence type="ECO:0008006" key="4">
    <source>
        <dbReference type="Google" id="ProtNLM"/>
    </source>
</evidence>
<protein>
    <recommendedName>
        <fullName evidence="4">DUF1996 domain-containing protein</fullName>
    </recommendedName>
</protein>
<sequence>MQAMRPLTLALLLAVLGTSFADDSLKTTKVYGGRHWHPQSPKDYVRTYVRMPKDYDDTTMPAAVGVEMTRGFVSKSNSLVDPPMEGKPPNPMYVPIPNGDGTSFNYTSYEGNLMFPQNVGYQPFKFFYWGYNYHGHPPMPYAVPHYDLHFMFEEYDYWQKEWNPATSMGPCLGASPATFEKIFTAVPETCFPGGKSGAITNIGNVNYMMGSHLVNLAGEEWTPAPKPFDWAQIYGQYDGRTAFFEPMVSTKYMMSSPGSKRCIDISATMPLAMPKAMALPTQLCFEAYKSHWQVEYRKFKMVPGDCEGSEGYQGLYPVGSPIAEPVPEGCPIPKAP</sequence>
<gene>
    <name evidence="2" type="ORF">HYH03_000816</name>
</gene>
<accession>A0A836C6J4</accession>
<name>A0A836C6J4_9CHLO</name>
<organism evidence="2 3">
    <name type="scientific">Edaphochlamys debaryana</name>
    <dbReference type="NCBI Taxonomy" id="47281"/>
    <lineage>
        <taxon>Eukaryota</taxon>
        <taxon>Viridiplantae</taxon>
        <taxon>Chlorophyta</taxon>
        <taxon>core chlorophytes</taxon>
        <taxon>Chlorophyceae</taxon>
        <taxon>CS clade</taxon>
        <taxon>Chlamydomonadales</taxon>
        <taxon>Chlamydomonadales incertae sedis</taxon>
        <taxon>Edaphochlamys</taxon>
    </lineage>
</organism>
<evidence type="ECO:0000313" key="2">
    <source>
        <dbReference type="EMBL" id="KAG2500994.1"/>
    </source>
</evidence>
<dbReference type="OrthoDB" id="523142at2759"/>
<proteinExistence type="predicted"/>
<comment type="caution">
    <text evidence="2">The sequence shown here is derived from an EMBL/GenBank/DDBJ whole genome shotgun (WGS) entry which is preliminary data.</text>
</comment>
<reference evidence="2" key="1">
    <citation type="journal article" date="2020" name="bioRxiv">
        <title>Comparative genomics of Chlamydomonas.</title>
        <authorList>
            <person name="Craig R.J."/>
            <person name="Hasan A.R."/>
            <person name="Ness R.W."/>
            <person name="Keightley P.D."/>
        </authorList>
    </citation>
    <scope>NUCLEOTIDE SEQUENCE</scope>
    <source>
        <strain evidence="2">CCAP 11/70</strain>
    </source>
</reference>
<dbReference type="Proteomes" id="UP000612055">
    <property type="component" value="Unassembled WGS sequence"/>
</dbReference>
<dbReference type="EMBL" id="JAEHOE010000002">
    <property type="protein sequence ID" value="KAG2500994.1"/>
    <property type="molecule type" value="Genomic_DNA"/>
</dbReference>
<dbReference type="AlphaFoldDB" id="A0A836C6J4"/>
<feature type="chain" id="PRO_5032916701" description="DUF1996 domain-containing protein" evidence="1">
    <location>
        <begin position="22"/>
        <end position="336"/>
    </location>
</feature>